<organism evidence="2 3">
    <name type="scientific">Pseudozyma flocculosa</name>
    <dbReference type="NCBI Taxonomy" id="84751"/>
    <lineage>
        <taxon>Eukaryota</taxon>
        <taxon>Fungi</taxon>
        <taxon>Dikarya</taxon>
        <taxon>Basidiomycota</taxon>
        <taxon>Ustilaginomycotina</taxon>
        <taxon>Ustilaginomycetes</taxon>
        <taxon>Ustilaginales</taxon>
        <taxon>Ustilaginaceae</taxon>
        <taxon>Pseudozyma</taxon>
    </lineage>
</organism>
<keyword evidence="3" id="KW-1185">Reference proteome</keyword>
<dbReference type="Proteomes" id="UP000323386">
    <property type="component" value="Unassembled WGS sequence"/>
</dbReference>
<dbReference type="AlphaFoldDB" id="A0A5C3EV87"/>
<evidence type="ECO:0000313" key="3">
    <source>
        <dbReference type="Proteomes" id="UP000323386"/>
    </source>
</evidence>
<accession>A0A5C3EV87</accession>
<feature type="region of interest" description="Disordered" evidence="1">
    <location>
        <begin position="97"/>
        <end position="128"/>
    </location>
</feature>
<gene>
    <name evidence="2" type="ORF">PSFLO_01654</name>
</gene>
<proteinExistence type="predicted"/>
<feature type="compositionally biased region" description="Low complexity" evidence="1">
    <location>
        <begin position="23"/>
        <end position="34"/>
    </location>
</feature>
<sequence>MPNLPGRAYRSAPQRSAAQQIRTTPSPSSTLSATHADTHSPSRLFAALSRRKRRGTKGQRISAASMATPHFLARASVRGSNMPCRLALDGPAWPARDSFGCSPSDAPQPPPPWPAPPSPSLTRPPARQAVPLPGFTLRIRTVATLAPRPSSCNCAQNARTYCGQNDSWLSALPPRRCSTHLVAVPAQWDNRAASSGWLHLRLRLRLRLTVPDTIVTANGKADHAPRASGPICLPCAALVCLFACRCVPPCCALCLHHRTAPRPPQPNLNGPSPA</sequence>
<evidence type="ECO:0000256" key="1">
    <source>
        <dbReference type="SAM" id="MobiDB-lite"/>
    </source>
</evidence>
<evidence type="ECO:0000313" key="2">
    <source>
        <dbReference type="EMBL" id="SPO36183.1"/>
    </source>
</evidence>
<feature type="compositionally biased region" description="Polar residues" evidence="1">
    <location>
        <begin position="13"/>
        <end position="22"/>
    </location>
</feature>
<protein>
    <submittedName>
        <fullName evidence="2">Uncharacterized protein</fullName>
    </submittedName>
</protein>
<reference evidence="2 3" key="1">
    <citation type="submission" date="2018-03" db="EMBL/GenBank/DDBJ databases">
        <authorList>
            <person name="Guldener U."/>
        </authorList>
    </citation>
    <scope>NUCLEOTIDE SEQUENCE [LARGE SCALE GENOMIC DNA]</scope>
    <source>
        <strain evidence="2 3">DAOM196992</strain>
    </source>
</reference>
<feature type="region of interest" description="Disordered" evidence="1">
    <location>
        <begin position="1"/>
        <end position="44"/>
    </location>
</feature>
<name>A0A5C3EV87_9BASI</name>
<feature type="compositionally biased region" description="Pro residues" evidence="1">
    <location>
        <begin position="106"/>
        <end position="119"/>
    </location>
</feature>
<dbReference type="EMBL" id="OOIP01000003">
    <property type="protein sequence ID" value="SPO36183.1"/>
    <property type="molecule type" value="Genomic_DNA"/>
</dbReference>